<accession>M0DD07</accession>
<dbReference type="Proteomes" id="UP000011513">
    <property type="component" value="Unassembled WGS sequence"/>
</dbReference>
<dbReference type="InParanoid" id="M0DD07"/>
<dbReference type="Pfam" id="PF22725">
    <property type="entry name" value="GFO_IDH_MocA_C3"/>
    <property type="match status" value="1"/>
</dbReference>
<dbReference type="SUPFAM" id="SSF51735">
    <property type="entry name" value="NAD(P)-binding Rossmann-fold domains"/>
    <property type="match status" value="1"/>
</dbReference>
<dbReference type="PANTHER" id="PTHR43708">
    <property type="entry name" value="CONSERVED EXPRESSED OXIDOREDUCTASE (EUROFUNG)"/>
    <property type="match status" value="1"/>
</dbReference>
<comment type="similarity">
    <text evidence="1">Belongs to the Gfo/Idh/MocA family.</text>
</comment>
<feature type="domain" description="GFO/IDH/MocA-like oxidoreductase" evidence="4">
    <location>
        <begin position="125"/>
        <end position="236"/>
    </location>
</feature>
<evidence type="ECO:0000259" key="3">
    <source>
        <dbReference type="Pfam" id="PF01408"/>
    </source>
</evidence>
<sequence length="324" mass="34454">MRQIVAVGPETAVRAHVERYDRFDDAAIAGLVGVSEACADGIGAPRYESVSDALRETDADGVDVCGPGAVHGDALREALDAGVPARCDPPFALDGDAFDGLVSLASDGEGWLTAYSPHRFSRLYDRLRTDVDAGAIGSIGVARIKRTAPFDGAGWNSSYAGISAAADPVDALCAVLAHDADVLEWTFGAVERVFARARSGGRYDHVHAMFAFREGGRATIETTWSDEWTPEPRVDVEYSGNQGRLHFDEHDTLTALRNGGDHGQVAPPGDDCRGGALRAFLERIEGEERPPSAVDPEGPSRAVVAVRRSVAEGRPVTLTEEGSR</sequence>
<dbReference type="PANTHER" id="PTHR43708:SF5">
    <property type="entry name" value="CONSERVED EXPRESSED OXIDOREDUCTASE (EUROFUNG)-RELATED"/>
    <property type="match status" value="1"/>
</dbReference>
<proteinExistence type="inferred from homology"/>
<dbReference type="AlphaFoldDB" id="M0DD07"/>
<dbReference type="EMBL" id="AOIV01000011">
    <property type="protein sequence ID" value="ELZ32617.1"/>
    <property type="molecule type" value="Genomic_DNA"/>
</dbReference>
<dbReference type="InterPro" id="IPR000683">
    <property type="entry name" value="Gfo/Idh/MocA-like_OxRdtase_N"/>
</dbReference>
<dbReference type="InterPro" id="IPR036291">
    <property type="entry name" value="NAD(P)-bd_dom_sf"/>
</dbReference>
<gene>
    <name evidence="5" type="ORF">C474_07347</name>
</gene>
<evidence type="ECO:0000256" key="2">
    <source>
        <dbReference type="ARBA" id="ARBA00023002"/>
    </source>
</evidence>
<feature type="domain" description="Gfo/Idh/MocA-like oxidoreductase N-terminal" evidence="3">
    <location>
        <begin position="15"/>
        <end position="106"/>
    </location>
</feature>
<name>M0DD07_HALPD</name>
<dbReference type="Pfam" id="PF01408">
    <property type="entry name" value="GFO_IDH_MocA"/>
    <property type="match status" value="1"/>
</dbReference>
<dbReference type="RefSeq" id="WP_008385392.1">
    <property type="nucleotide sequence ID" value="NZ_AOIV01000011.1"/>
</dbReference>
<dbReference type="Gene3D" id="3.30.360.10">
    <property type="entry name" value="Dihydrodipicolinate Reductase, domain 2"/>
    <property type="match status" value="1"/>
</dbReference>
<dbReference type="GO" id="GO:0016491">
    <property type="term" value="F:oxidoreductase activity"/>
    <property type="evidence" value="ECO:0007669"/>
    <property type="project" value="UniProtKB-KW"/>
</dbReference>
<evidence type="ECO:0000313" key="5">
    <source>
        <dbReference type="EMBL" id="ELZ32617.1"/>
    </source>
</evidence>
<evidence type="ECO:0000313" key="6">
    <source>
        <dbReference type="Proteomes" id="UP000011513"/>
    </source>
</evidence>
<keyword evidence="6" id="KW-1185">Reference proteome</keyword>
<dbReference type="SUPFAM" id="SSF55347">
    <property type="entry name" value="Glyceraldehyde-3-phosphate dehydrogenase-like, C-terminal domain"/>
    <property type="match status" value="1"/>
</dbReference>
<evidence type="ECO:0000256" key="1">
    <source>
        <dbReference type="ARBA" id="ARBA00010928"/>
    </source>
</evidence>
<dbReference type="InterPro" id="IPR051317">
    <property type="entry name" value="Gfo/Idh/MocA_oxidoreduct"/>
</dbReference>
<dbReference type="eggNOG" id="arCOG01622">
    <property type="taxonomic scope" value="Archaea"/>
</dbReference>
<dbReference type="InterPro" id="IPR055170">
    <property type="entry name" value="GFO_IDH_MocA-like_dom"/>
</dbReference>
<keyword evidence="2" id="KW-0560">Oxidoreductase</keyword>
<protein>
    <submittedName>
        <fullName evidence="5">Dehydrogenase</fullName>
    </submittedName>
</protein>
<reference evidence="5 6" key="1">
    <citation type="journal article" date="2014" name="PLoS Genet.">
        <title>Phylogenetically driven sequencing of extremely halophilic archaea reveals strategies for static and dynamic osmo-response.</title>
        <authorList>
            <person name="Becker E.A."/>
            <person name="Seitzer P.M."/>
            <person name="Tritt A."/>
            <person name="Larsen D."/>
            <person name="Krusor M."/>
            <person name="Yao A.I."/>
            <person name="Wu D."/>
            <person name="Madern D."/>
            <person name="Eisen J.A."/>
            <person name="Darling A.E."/>
            <person name="Facciotti M.T."/>
        </authorList>
    </citation>
    <scope>NUCLEOTIDE SEQUENCE [LARGE SCALE GENOMIC DNA]</scope>
    <source>
        <strain evidence="5 6">JCM 14848</strain>
    </source>
</reference>
<evidence type="ECO:0000259" key="4">
    <source>
        <dbReference type="Pfam" id="PF22725"/>
    </source>
</evidence>
<dbReference type="Gene3D" id="3.40.50.720">
    <property type="entry name" value="NAD(P)-binding Rossmann-like Domain"/>
    <property type="match status" value="1"/>
</dbReference>
<organism evidence="5 6">
    <name type="scientific">Halogeometricum pallidum JCM 14848</name>
    <dbReference type="NCBI Taxonomy" id="1227487"/>
    <lineage>
        <taxon>Archaea</taxon>
        <taxon>Methanobacteriati</taxon>
        <taxon>Methanobacteriota</taxon>
        <taxon>Stenosarchaea group</taxon>
        <taxon>Halobacteria</taxon>
        <taxon>Halobacteriales</taxon>
        <taxon>Haloferacaceae</taxon>
        <taxon>Halogeometricum</taxon>
    </lineage>
</organism>
<comment type="caution">
    <text evidence="5">The sequence shown here is derived from an EMBL/GenBank/DDBJ whole genome shotgun (WGS) entry which is preliminary data.</text>
</comment>
<dbReference type="GO" id="GO:0000166">
    <property type="term" value="F:nucleotide binding"/>
    <property type="evidence" value="ECO:0007669"/>
    <property type="project" value="InterPro"/>
</dbReference>
<dbReference type="OrthoDB" id="282474at2157"/>